<dbReference type="Gene3D" id="3.10.180.10">
    <property type="entry name" value="2,3-Dihydroxybiphenyl 1,2-Dioxygenase, domain 1"/>
    <property type="match status" value="1"/>
</dbReference>
<gene>
    <name evidence="2" type="ORF">BCR34DRAFT_578650</name>
</gene>
<evidence type="ECO:0000313" key="2">
    <source>
        <dbReference type="EMBL" id="ORX96466.1"/>
    </source>
</evidence>
<evidence type="ECO:0000313" key="3">
    <source>
        <dbReference type="Proteomes" id="UP000193144"/>
    </source>
</evidence>
<proteinExistence type="predicted"/>
<organism evidence="2 3">
    <name type="scientific">Clohesyomyces aquaticus</name>
    <dbReference type="NCBI Taxonomy" id="1231657"/>
    <lineage>
        <taxon>Eukaryota</taxon>
        <taxon>Fungi</taxon>
        <taxon>Dikarya</taxon>
        <taxon>Ascomycota</taxon>
        <taxon>Pezizomycotina</taxon>
        <taxon>Dothideomycetes</taxon>
        <taxon>Pleosporomycetidae</taxon>
        <taxon>Pleosporales</taxon>
        <taxon>Lindgomycetaceae</taxon>
        <taxon>Clohesyomyces</taxon>
    </lineage>
</organism>
<dbReference type="AlphaFoldDB" id="A0A1Y1YFI3"/>
<dbReference type="InterPro" id="IPR029068">
    <property type="entry name" value="Glyas_Bleomycin-R_OHBP_Dase"/>
</dbReference>
<name>A0A1Y1YFI3_9PLEO</name>
<dbReference type="SUPFAM" id="SSF54593">
    <property type="entry name" value="Glyoxalase/Bleomycin resistance protein/Dihydroxybiphenyl dioxygenase"/>
    <property type="match status" value="1"/>
</dbReference>
<dbReference type="InterPro" id="IPR004360">
    <property type="entry name" value="Glyas_Fos-R_dOase_dom"/>
</dbReference>
<keyword evidence="3" id="KW-1185">Reference proteome</keyword>
<dbReference type="InterPro" id="IPR037523">
    <property type="entry name" value="VOC_core"/>
</dbReference>
<evidence type="ECO:0000259" key="1">
    <source>
        <dbReference type="PROSITE" id="PS51819"/>
    </source>
</evidence>
<keyword evidence="2" id="KW-0560">Oxidoreductase</keyword>
<comment type="caution">
    <text evidence="2">The sequence shown here is derived from an EMBL/GenBank/DDBJ whole genome shotgun (WGS) entry which is preliminary data.</text>
</comment>
<dbReference type="Pfam" id="PF00903">
    <property type="entry name" value="Glyoxalase"/>
    <property type="match status" value="1"/>
</dbReference>
<dbReference type="PROSITE" id="PS51819">
    <property type="entry name" value="VOC"/>
    <property type="match status" value="1"/>
</dbReference>
<dbReference type="Proteomes" id="UP000193144">
    <property type="component" value="Unassembled WGS sequence"/>
</dbReference>
<accession>A0A1Y1YFI3</accession>
<dbReference type="GO" id="GO:0051213">
    <property type="term" value="F:dioxygenase activity"/>
    <property type="evidence" value="ECO:0007669"/>
    <property type="project" value="UniProtKB-KW"/>
</dbReference>
<sequence length="139" mass="15800">MVRQSPTALAHAVLRTTSANYAAMIQFWIDLLNADIVHATPVLTFLRYDEEHHRIAIVQTPDTVDKPKEPQYSGLDHLAFTYPTLTALAQQYAHLKSLPQPILPIWSVNHGPTTSLYYRDPDGNKIEMQVDKFRGKSRC</sequence>
<reference evidence="2 3" key="1">
    <citation type="submission" date="2016-07" db="EMBL/GenBank/DDBJ databases">
        <title>Pervasive Adenine N6-methylation of Active Genes in Fungi.</title>
        <authorList>
            <consortium name="DOE Joint Genome Institute"/>
            <person name="Mondo S.J."/>
            <person name="Dannebaum R.O."/>
            <person name="Kuo R.C."/>
            <person name="Labutti K."/>
            <person name="Haridas S."/>
            <person name="Kuo A."/>
            <person name="Salamov A."/>
            <person name="Ahrendt S.R."/>
            <person name="Lipzen A."/>
            <person name="Sullivan W."/>
            <person name="Andreopoulos W.B."/>
            <person name="Clum A."/>
            <person name="Lindquist E."/>
            <person name="Daum C."/>
            <person name="Ramamoorthy G.K."/>
            <person name="Gryganskyi A."/>
            <person name="Culley D."/>
            <person name="Magnuson J.K."/>
            <person name="James T.Y."/>
            <person name="O'Malley M.A."/>
            <person name="Stajich J.E."/>
            <person name="Spatafora J.W."/>
            <person name="Visel A."/>
            <person name="Grigoriev I.V."/>
        </authorList>
    </citation>
    <scope>NUCLEOTIDE SEQUENCE [LARGE SCALE GENOMIC DNA]</scope>
    <source>
        <strain evidence="2 3">CBS 115471</strain>
    </source>
</reference>
<protein>
    <submittedName>
        <fullName evidence="2">Glyoxalase/Bleomycin resistance protein/Dihydroxybiphenyl dioxygenase</fullName>
    </submittedName>
</protein>
<feature type="domain" description="VOC" evidence="1">
    <location>
        <begin position="8"/>
        <end position="131"/>
    </location>
</feature>
<dbReference type="OrthoDB" id="5371818at2759"/>
<dbReference type="EMBL" id="MCFA01000256">
    <property type="protein sequence ID" value="ORX96466.1"/>
    <property type="molecule type" value="Genomic_DNA"/>
</dbReference>
<keyword evidence="2" id="KW-0223">Dioxygenase</keyword>